<dbReference type="Gene3D" id="3.30.2350.10">
    <property type="entry name" value="Pseudouridine synthase"/>
    <property type="match status" value="1"/>
</dbReference>
<organism evidence="7 9">
    <name type="scientific">Pediococcus pentosaceus</name>
    <dbReference type="NCBI Taxonomy" id="1255"/>
    <lineage>
        <taxon>Bacteria</taxon>
        <taxon>Bacillati</taxon>
        <taxon>Bacillota</taxon>
        <taxon>Bacilli</taxon>
        <taxon>Lactobacillales</taxon>
        <taxon>Lactobacillaceae</taxon>
        <taxon>Pediococcus</taxon>
    </lineage>
</organism>
<dbReference type="GO" id="GO:0000455">
    <property type="term" value="P:enzyme-directed rRNA pseudouridine synthesis"/>
    <property type="evidence" value="ECO:0007669"/>
    <property type="project" value="TreeGrafter"/>
</dbReference>
<dbReference type="GO" id="GO:0003723">
    <property type="term" value="F:RNA binding"/>
    <property type="evidence" value="ECO:0007669"/>
    <property type="project" value="InterPro"/>
</dbReference>
<dbReference type="EMBL" id="CP118739">
    <property type="protein sequence ID" value="WEA57125.1"/>
    <property type="molecule type" value="Genomic_DNA"/>
</dbReference>
<dbReference type="Pfam" id="PF00849">
    <property type="entry name" value="PseudoU_synth_2"/>
    <property type="match status" value="1"/>
</dbReference>
<dbReference type="CDD" id="cd02869">
    <property type="entry name" value="PseudoU_synth_RluA_like"/>
    <property type="match status" value="1"/>
</dbReference>
<reference evidence="7" key="1">
    <citation type="submission" date="2020-11" db="EMBL/GenBank/DDBJ databases">
        <title>Antibiotic susceptibility profiles of Pediococcus pentosaceus from various origins and their implications for the safety assessment of strains with food-technology applications.</title>
        <authorList>
            <person name="Shani N."/>
            <person name="Oberhaensli S."/>
            <person name="Arias E."/>
        </authorList>
    </citation>
    <scope>NUCLEOTIDE SEQUENCE</scope>
    <source>
        <strain evidence="7">FAM 19164</strain>
        <strain evidence="6">FAM 24207</strain>
    </source>
</reference>
<dbReference type="InterPro" id="IPR020103">
    <property type="entry name" value="PsdUridine_synth_cat_dom_sf"/>
</dbReference>
<evidence type="ECO:0000313" key="8">
    <source>
        <dbReference type="EMBL" id="WEA57125.1"/>
    </source>
</evidence>
<dbReference type="EC" id="5.4.99.-" evidence="4"/>
<dbReference type="EMBL" id="JADOFV010000001">
    <property type="protein sequence ID" value="MBF7126238.1"/>
    <property type="molecule type" value="Genomic_DNA"/>
</dbReference>
<dbReference type="NCBIfam" id="TIGR00005">
    <property type="entry name" value="rluA_subfam"/>
    <property type="match status" value="1"/>
</dbReference>
<evidence type="ECO:0000313" key="10">
    <source>
        <dbReference type="Proteomes" id="UP001214131"/>
    </source>
</evidence>
<comment type="catalytic activity">
    <reaction evidence="1 4">
        <text>a uridine in RNA = a pseudouridine in RNA</text>
        <dbReference type="Rhea" id="RHEA:48348"/>
        <dbReference type="Rhea" id="RHEA-COMP:12068"/>
        <dbReference type="Rhea" id="RHEA-COMP:12069"/>
        <dbReference type="ChEBI" id="CHEBI:65314"/>
        <dbReference type="ChEBI" id="CHEBI:65315"/>
    </reaction>
</comment>
<feature type="domain" description="Pseudouridine synthase RsuA/RluA-like" evidence="5">
    <location>
        <begin position="86"/>
        <end position="240"/>
    </location>
</feature>
<evidence type="ECO:0000313" key="7">
    <source>
        <dbReference type="EMBL" id="MBF7126238.1"/>
    </source>
</evidence>
<dbReference type="PANTHER" id="PTHR21600">
    <property type="entry name" value="MITOCHONDRIAL RNA PSEUDOURIDINE SYNTHASE"/>
    <property type="match status" value="1"/>
</dbReference>
<dbReference type="PROSITE" id="PS01129">
    <property type="entry name" value="PSI_RLU"/>
    <property type="match status" value="1"/>
</dbReference>
<dbReference type="InterPro" id="IPR006225">
    <property type="entry name" value="PsdUridine_synth_RluC/D"/>
</dbReference>
<dbReference type="AlphaFoldDB" id="A0AA40X721"/>
<dbReference type="EMBL" id="JADOFP010000005">
    <property type="protein sequence ID" value="MBF7115372.1"/>
    <property type="molecule type" value="Genomic_DNA"/>
</dbReference>
<dbReference type="Proteomes" id="UP001194632">
    <property type="component" value="Unassembled WGS sequence"/>
</dbReference>
<comment type="similarity">
    <text evidence="2 4">Belongs to the pseudouridine synthase RluA family.</text>
</comment>
<evidence type="ECO:0000256" key="2">
    <source>
        <dbReference type="ARBA" id="ARBA00010876"/>
    </source>
</evidence>
<sequence length="303" mass="35014">MKFRWIVNFESRQHLRTFLGRKRISRSLLKSIKFNGGKIFVNGLPTRTNAMVEKGDLVEVTLPPEPSNPHVGLSDVPIDVRYEDADYLIVNKPPFLPTVQSAANQKDTLVNRVKNYYVKNNYESRVVHVVTRLDQDTSGLVIFAKHRFAHTVMDQDLRQRKINKMYLTIVEGTFTNQHGIIETPIQRDPDSFIKRMVAPMGEGKPSLTEYWVEDTFKNFTLLKVKLHSGRTHQIRVHFSSIGHPLVGDELYGGMANDILQRQALHCFSLTFKNVFTEKMIDIKTSIPDDMLEYWNKEKDEEHG</sequence>
<dbReference type="RefSeq" id="WP_029258058.1">
    <property type="nucleotide sequence ID" value="NZ_BEWQ01000002.1"/>
</dbReference>
<feature type="active site" evidence="3">
    <location>
        <position position="134"/>
    </location>
</feature>
<evidence type="ECO:0000313" key="6">
    <source>
        <dbReference type="EMBL" id="MBF7115372.1"/>
    </source>
</evidence>
<dbReference type="InterPro" id="IPR050188">
    <property type="entry name" value="RluA_PseudoU_synthase"/>
</dbReference>
<evidence type="ECO:0000256" key="4">
    <source>
        <dbReference type="RuleBase" id="RU362028"/>
    </source>
</evidence>
<name>A0AA40X721_PEDPE</name>
<evidence type="ECO:0000256" key="3">
    <source>
        <dbReference type="PIRSR" id="PIRSR606225-1"/>
    </source>
</evidence>
<dbReference type="PANTHER" id="PTHR21600:SF35">
    <property type="entry name" value="PSEUDOURIDINE SYNTHASE"/>
    <property type="match status" value="1"/>
</dbReference>
<accession>A0AA40X721</accession>
<reference evidence="8 10" key="2">
    <citation type="submission" date="2023-02" db="EMBL/GenBank/DDBJ databases">
        <title>Comparative genomics and fermentation flavor characterization of five lactic acid bacteria reveal flavor biosynthesis metabolic pathways in fermented muskmelon puree.</title>
        <authorList>
            <person name="Yuan L."/>
            <person name="Li M."/>
            <person name="Xu X."/>
            <person name="Lao F."/>
            <person name="Wu J."/>
        </authorList>
    </citation>
    <scope>NUCLEOTIDE SEQUENCE [LARGE SCALE GENOMIC DNA]</scope>
    <source>
        <strain evidence="8 10">Ca-4</strain>
    </source>
</reference>
<dbReference type="GO" id="GO:0140098">
    <property type="term" value="F:catalytic activity, acting on RNA"/>
    <property type="evidence" value="ECO:0007669"/>
    <property type="project" value="UniProtKB-ARBA"/>
</dbReference>
<evidence type="ECO:0000256" key="1">
    <source>
        <dbReference type="ARBA" id="ARBA00000073"/>
    </source>
</evidence>
<evidence type="ECO:0000313" key="9">
    <source>
        <dbReference type="Proteomes" id="UP000743107"/>
    </source>
</evidence>
<dbReference type="Proteomes" id="UP001214131">
    <property type="component" value="Chromosome"/>
</dbReference>
<protein>
    <recommendedName>
        <fullName evidence="4">Pseudouridine synthase</fullName>
        <ecNumber evidence="4">5.4.99.-</ecNumber>
    </recommendedName>
</protein>
<dbReference type="Proteomes" id="UP000743107">
    <property type="component" value="Unassembled WGS sequence"/>
</dbReference>
<evidence type="ECO:0000259" key="5">
    <source>
        <dbReference type="Pfam" id="PF00849"/>
    </source>
</evidence>
<dbReference type="GeneID" id="33062075"/>
<dbReference type="InterPro" id="IPR006224">
    <property type="entry name" value="PsdUridine_synth_RluA-like_CS"/>
</dbReference>
<keyword evidence="4" id="KW-0413">Isomerase</keyword>
<dbReference type="SUPFAM" id="SSF55120">
    <property type="entry name" value="Pseudouridine synthase"/>
    <property type="match status" value="1"/>
</dbReference>
<comment type="function">
    <text evidence="4">Responsible for synthesis of pseudouridine from uracil.</text>
</comment>
<dbReference type="GO" id="GO:0009982">
    <property type="term" value="F:pseudouridine synthase activity"/>
    <property type="evidence" value="ECO:0007669"/>
    <property type="project" value="InterPro"/>
</dbReference>
<dbReference type="InterPro" id="IPR006145">
    <property type="entry name" value="PsdUridine_synth_RsuA/RluA"/>
</dbReference>
<gene>
    <name evidence="6" type="ORF">ITQ90_07760</name>
    <name evidence="7" type="ORF">ITQ97_00100</name>
    <name evidence="8" type="ORF">PWB86_08040</name>
</gene>
<proteinExistence type="inferred from homology"/>